<evidence type="ECO:0000256" key="4">
    <source>
        <dbReference type="ARBA" id="ARBA00047422"/>
    </source>
</evidence>
<keyword evidence="1 5" id="KW-0489">Methyltransferase</keyword>
<dbReference type="RefSeq" id="WP_406596749.1">
    <property type="nucleotide sequence ID" value="NZ_JBJHQF010000005.1"/>
</dbReference>
<evidence type="ECO:0000256" key="2">
    <source>
        <dbReference type="ARBA" id="ARBA00022679"/>
    </source>
</evidence>
<proteinExistence type="predicted"/>
<keyword evidence="3" id="KW-0680">Restriction system</keyword>
<organism evidence="5 6">
    <name type="scientific">Pseudomonas pergaminensis</name>
    <dbReference type="NCBI Taxonomy" id="2853159"/>
    <lineage>
        <taxon>Bacteria</taxon>
        <taxon>Pseudomonadati</taxon>
        <taxon>Pseudomonadota</taxon>
        <taxon>Gammaproteobacteria</taxon>
        <taxon>Pseudomonadales</taxon>
        <taxon>Pseudomonadaceae</taxon>
        <taxon>Pseudomonas</taxon>
    </lineage>
</organism>
<name>A0ABW8QUZ5_9PSED</name>
<dbReference type="EMBL" id="JBJHQF010000005">
    <property type="protein sequence ID" value="MFK9003434.1"/>
    <property type="molecule type" value="Genomic_DNA"/>
</dbReference>
<dbReference type="GO" id="GO:0032259">
    <property type="term" value="P:methylation"/>
    <property type="evidence" value="ECO:0007669"/>
    <property type="project" value="UniProtKB-KW"/>
</dbReference>
<reference evidence="5 6" key="1">
    <citation type="submission" date="2024-11" db="EMBL/GenBank/DDBJ databases">
        <authorList>
            <person name="Lucas J.A."/>
        </authorList>
    </citation>
    <scope>NUCLEOTIDE SEQUENCE [LARGE SCALE GENOMIC DNA]</scope>
    <source>
        <strain evidence="5 6">Z 7.15</strain>
    </source>
</reference>
<dbReference type="Gene3D" id="3.40.50.150">
    <property type="entry name" value="Vaccinia Virus protein VP39"/>
    <property type="match status" value="1"/>
</dbReference>
<dbReference type="Proteomes" id="UP001623008">
    <property type="component" value="Unassembled WGS sequence"/>
</dbReference>
<keyword evidence="2" id="KW-0808">Transferase</keyword>
<comment type="catalytic activity">
    <reaction evidence="4">
        <text>a 2'-deoxycytidine in DNA + S-adenosyl-L-methionine = a 5-methyl-2'-deoxycytidine in DNA + S-adenosyl-L-homocysteine + H(+)</text>
        <dbReference type="Rhea" id="RHEA:13681"/>
        <dbReference type="Rhea" id="RHEA-COMP:11369"/>
        <dbReference type="Rhea" id="RHEA-COMP:11370"/>
        <dbReference type="ChEBI" id="CHEBI:15378"/>
        <dbReference type="ChEBI" id="CHEBI:57856"/>
        <dbReference type="ChEBI" id="CHEBI:59789"/>
        <dbReference type="ChEBI" id="CHEBI:85452"/>
        <dbReference type="ChEBI" id="CHEBI:85454"/>
        <dbReference type="EC" id="2.1.1.37"/>
    </reaction>
</comment>
<accession>A0ABW8QUZ5</accession>
<evidence type="ECO:0000313" key="6">
    <source>
        <dbReference type="Proteomes" id="UP001623008"/>
    </source>
</evidence>
<keyword evidence="6" id="KW-1185">Reference proteome</keyword>
<dbReference type="Pfam" id="PF00145">
    <property type="entry name" value="DNA_methylase"/>
    <property type="match status" value="1"/>
</dbReference>
<evidence type="ECO:0000256" key="3">
    <source>
        <dbReference type="ARBA" id="ARBA00022747"/>
    </source>
</evidence>
<dbReference type="GO" id="GO:0008168">
    <property type="term" value="F:methyltransferase activity"/>
    <property type="evidence" value="ECO:0007669"/>
    <property type="project" value="UniProtKB-KW"/>
</dbReference>
<comment type="caution">
    <text evidence="5">The sequence shown here is derived from an EMBL/GenBank/DDBJ whole genome shotgun (WGS) entry which is preliminary data.</text>
</comment>
<dbReference type="InterPro" id="IPR029063">
    <property type="entry name" value="SAM-dependent_MTases_sf"/>
</dbReference>
<evidence type="ECO:0000256" key="1">
    <source>
        <dbReference type="ARBA" id="ARBA00022603"/>
    </source>
</evidence>
<sequence length="67" mass="7754">MQQPTIGNLFAGIEGFEVGFENAGGRTAWQVEWRRIKAKFWTTTKTPRQMPGRLLERYLREVIKAVS</sequence>
<gene>
    <name evidence="5" type="ORF">ACJEBJ_04780</name>
</gene>
<protein>
    <submittedName>
        <fullName evidence="5">DNA cytosine methyltransferase</fullName>
    </submittedName>
</protein>
<evidence type="ECO:0000313" key="5">
    <source>
        <dbReference type="EMBL" id="MFK9003434.1"/>
    </source>
</evidence>
<dbReference type="InterPro" id="IPR001525">
    <property type="entry name" value="C5_MeTfrase"/>
</dbReference>
<dbReference type="SUPFAM" id="SSF53335">
    <property type="entry name" value="S-adenosyl-L-methionine-dependent methyltransferases"/>
    <property type="match status" value="1"/>
</dbReference>